<dbReference type="Proteomes" id="UP000269396">
    <property type="component" value="Unassembled WGS sequence"/>
</dbReference>
<feature type="region of interest" description="Disordered" evidence="2">
    <location>
        <begin position="1527"/>
        <end position="1552"/>
    </location>
</feature>
<organism evidence="3 4">
    <name type="scientific">Schistosoma mattheei</name>
    <dbReference type="NCBI Taxonomy" id="31246"/>
    <lineage>
        <taxon>Eukaryota</taxon>
        <taxon>Metazoa</taxon>
        <taxon>Spiralia</taxon>
        <taxon>Lophotrochozoa</taxon>
        <taxon>Platyhelminthes</taxon>
        <taxon>Trematoda</taxon>
        <taxon>Digenea</taxon>
        <taxon>Strigeidida</taxon>
        <taxon>Schistosomatoidea</taxon>
        <taxon>Schistosomatidae</taxon>
        <taxon>Schistosoma</taxon>
    </lineage>
</organism>
<name>A0A183P198_9TREM</name>
<sequence length="2086" mass="248376">MNILNQLQVKHQYLMNFATLLNKEGNIQLIQCQNEIQHLIDFNDNYDNTSMIILARKELSKFQLELNNITNENDKELKEIEAQISRQSKFLSNIEAEEKWLNGIENKINQDHSYLNNSQSTAELLQDIQTETDRYNQLLSNVNTHNQQIDEQLLPEAQSLKDSSSLQRIDNLKGKIKTFKQNLEKMISDMNIQATSIHAFQQAVENFRFNLKNFERQRSSILEIQTVSYVNMESDSQLLEASYVNMKKQIEDLLTNQSELKTQFMHIEYLSQSIQSIPNDDLNQCQQEMEQFFNKLHNDSNDIQSILLKLIKLNELIKNLKNFLNINHEQFLLILNKESIISINYDLDQLYQFYQLNLNEIKLICNQFGIELSCESPSNRNQSSKLSIIENEINNLLNDLIRTYTKHSKFFISLQNDLHQQINQLTNDLFNQLTQLSQLINNLNHILTCYHEGQNNIDLIKKEYQTICLKQNIDSYDYLIQSINNLFNQLQIKIDPIQMTLNKSIENTCIKCQSIIINDILSNCFKQFMNKKDLLINNMKETIELYKQSNQIEMNYFNNFNELNNELNQLKNSLNQLCHITIIDQINNIDFNQQMNSIHEQYTRLHNRYNNLCENFKETNIQNNKINELLSNNSIMIQQINENLMKLKSNYELQKNNYELIQNKLNQSIDYLNKYQLEIQKIIDQFTTHSMNDLSLEQRINNLLIDFTEYSNDLNNIQQIINKNDQNLIDNKNIKKMNDLYQLIIEIIQLNKTNVSSLSLSSSSSSSTTSTVNQLINWNNFLNNLNNLIEWIENTTNEFKVIQLNYQKLLDKIEQINKNYDEISKLIHEKSQHLQIDINYLIQNQKSIKSIIMNDLNNIKQYQLFNLLNNFQSIKQQSNQLFNKPQSMNIKLKFIDDYYIQEFITQMEQSLQLLSNQLNDNIIKCKNLLTDEYEINKLYKSIQDWIINYENDIKNIEGNISEIIIEPKHQQQLNLSPTHKTIEKHLSSINNIEENYSQGENLFEIFMNKFNQYDELYNNAELKELHNRIIALDKSRINNIKTNLLQIKNNLDNLTSKGNHIDEHLTKYEQSIDKLKQTSMIFKISKLEDLLLEETFMDTMKWNDLLIELERFKHDMLDPYEILHNKATLKSSKDYVNSFKTRYNQCLTIVKDKIEEFENYTLKLKKLKQNVEDFNRSLEGANMKYKTLTNQFKIEFDEQYTHCKLSEICQSIMKIIQQIIVNLKEYDLNIIEKLQTTEKDISSQVIECELKSAFENSFMFDRFISLKTELTDYTNNLNELYNQLNNLNTDIVNYEQWFNNLDKQYQQTKIEYTIGNILLNKSNLYQSITDISIHELEKESNHNSTHLVQLHLQYQKLLQTLYELRKLFIEYNPSINILSEKLLTFIRQIINIHKSFTKINIHNQSDEQMIIHPIIYGIDIIEQNCNYIKQCNQHLINNINYDINIIQIKLTYFNQLIQSNKDLDLWIKEILQLINQIKQDNHEKNQYQYYNDNHNHHPNNRIDEIQLKLDIGKTYLKSIHEWIEQLKQQEQQQQQHHHQDHHQDQQQQQQHQTNEINTLINDLLNQQYKRSEQIYQFIIQLINNIKNQQNQHYELMKTYEIEYNSYENWFKQWKNNLYLIQLNITKLFIDLKQLNEFHMIDIEINRFIDSLNELNKELIEKQTLLLKINTTTTTTTNNNNNNQSINKLDFNQSYEKKFLLLMNEIKENQYSIEQIIDCLKRIKMKLKELMINLKNSKQWIEEISEQFSRIKEGKNPIRISPYPSKNDSNKSEYWKTNYSMNTQLLLTNHNERNELQSITPSPSSASSSFLIDQLLKQSHLKIDLLQNYINEITKTSSIIADNVNHLFNELENDLLKLNINDTIIIDEIHNRQNSIEQLLIHMIDYKNDLNLFINQLNQFNNKLNDFKQSFMNHLIKIKKINQQSINNLHDLSINQLMNEKNNQLMIDIYYPLDEIIQNYQVFQSELMSQKSELTQLNSLCESIQQRTNESGVKNSLNQLLVQYHSLIKSCEDVLSKLQLVFMENREFQVLCNNIRNFLDTLTTELKSININEQNLNLSENHLNTITVSLFKSFQMVINIMEFIFIN</sequence>
<proteinExistence type="predicted"/>
<keyword evidence="1" id="KW-0175">Coiled coil</keyword>
<feature type="coiled-coil region" evidence="1">
    <location>
        <begin position="1263"/>
        <end position="1290"/>
    </location>
</feature>
<reference evidence="3 4" key="1">
    <citation type="submission" date="2018-11" db="EMBL/GenBank/DDBJ databases">
        <authorList>
            <consortium name="Pathogen Informatics"/>
        </authorList>
    </citation>
    <scope>NUCLEOTIDE SEQUENCE [LARGE SCALE GENOMIC DNA]</scope>
    <source>
        <strain>Denwood</strain>
        <strain evidence="4">Zambia</strain>
    </source>
</reference>
<keyword evidence="4" id="KW-1185">Reference proteome</keyword>
<gene>
    <name evidence="3" type="ORF">SMTD_LOCUS8134</name>
</gene>
<feature type="coiled-coil region" evidence="1">
    <location>
        <begin position="553"/>
        <end position="580"/>
    </location>
</feature>
<feature type="coiled-coil region" evidence="1">
    <location>
        <begin position="637"/>
        <end position="664"/>
    </location>
</feature>
<accession>A0A183P198</accession>
<evidence type="ECO:0000256" key="1">
    <source>
        <dbReference type="SAM" id="Coils"/>
    </source>
</evidence>
<feature type="coiled-coil region" evidence="1">
    <location>
        <begin position="792"/>
        <end position="826"/>
    </location>
</feature>
<dbReference type="SUPFAM" id="SSF46966">
    <property type="entry name" value="Spectrin repeat"/>
    <property type="match status" value="1"/>
</dbReference>
<dbReference type="EMBL" id="UZAL01028711">
    <property type="protein sequence ID" value="VDP43150.1"/>
    <property type="molecule type" value="Genomic_DNA"/>
</dbReference>
<feature type="coiled-coil region" evidence="1">
    <location>
        <begin position="52"/>
        <end position="97"/>
    </location>
</feature>
<feature type="coiled-coil region" evidence="1">
    <location>
        <begin position="1150"/>
        <end position="1191"/>
    </location>
</feature>
<evidence type="ECO:0000313" key="4">
    <source>
        <dbReference type="Proteomes" id="UP000269396"/>
    </source>
</evidence>
<evidence type="ECO:0000256" key="2">
    <source>
        <dbReference type="SAM" id="MobiDB-lite"/>
    </source>
</evidence>
<evidence type="ECO:0000313" key="3">
    <source>
        <dbReference type="EMBL" id="VDP43150.1"/>
    </source>
</evidence>
<protein>
    <submittedName>
        <fullName evidence="3">Uncharacterized protein</fullName>
    </submittedName>
</protein>